<feature type="region of interest" description="Disordered" evidence="12">
    <location>
        <begin position="1"/>
        <end position="80"/>
    </location>
</feature>
<keyword evidence="8" id="KW-0811">Translocation</keyword>
<dbReference type="InterPro" id="IPR042537">
    <property type="entry name" value="Nucleoporin_Nup155_C_2"/>
</dbReference>
<dbReference type="InterPro" id="IPR014908">
    <property type="entry name" value="Nucleoporin_Nup133/Nup155_N"/>
</dbReference>
<evidence type="ECO:0008006" key="17">
    <source>
        <dbReference type="Google" id="ProtNLM"/>
    </source>
</evidence>
<evidence type="ECO:0000256" key="11">
    <source>
        <dbReference type="ARBA" id="ARBA00023242"/>
    </source>
</evidence>
<protein>
    <recommendedName>
        <fullName evidence="17">Nucleoporin Nup157/170</fullName>
    </recommendedName>
</protein>
<keyword evidence="5" id="KW-0813">Transport</keyword>
<dbReference type="Gene3D" id="1.25.40.440">
    <property type="entry name" value="Nucleoporin, helical domain, central subdomain"/>
    <property type="match status" value="1"/>
</dbReference>
<dbReference type="GO" id="GO:0036228">
    <property type="term" value="P:protein localization to nuclear inner membrane"/>
    <property type="evidence" value="ECO:0007669"/>
    <property type="project" value="TreeGrafter"/>
</dbReference>
<feature type="compositionally biased region" description="Polar residues" evidence="12">
    <location>
        <begin position="20"/>
        <end position="29"/>
    </location>
</feature>
<evidence type="ECO:0000256" key="7">
    <source>
        <dbReference type="ARBA" id="ARBA00022927"/>
    </source>
</evidence>
<dbReference type="Gene3D" id="1.20.120.1880">
    <property type="entry name" value="Nucleoporin, helical C-terminal domain"/>
    <property type="match status" value="1"/>
</dbReference>
<keyword evidence="6" id="KW-0509">mRNA transport</keyword>
<evidence type="ECO:0000313" key="15">
    <source>
        <dbReference type="EMBL" id="RNJ53144.1"/>
    </source>
</evidence>
<dbReference type="Gene3D" id="1.25.40.450">
    <property type="entry name" value="Nucleoporin, helical domain, N-terminal subdomain"/>
    <property type="match status" value="1"/>
</dbReference>
<dbReference type="InterPro" id="IPR042538">
    <property type="entry name" value="Nucleoporin_Nup155_C_3"/>
</dbReference>
<keyword evidence="16" id="KW-1185">Reference proteome</keyword>
<keyword evidence="9" id="KW-0906">Nuclear pore complex</keyword>
<reference evidence="15 16" key="1">
    <citation type="submission" date="2018-10" db="EMBL/GenBank/DDBJ databases">
        <title>Genome sequence of Verticillium nonalfalfae VnAa140.</title>
        <authorList>
            <person name="Stajich J.E."/>
            <person name="Kasson M.T."/>
        </authorList>
    </citation>
    <scope>NUCLEOTIDE SEQUENCE [LARGE SCALE GENOMIC DNA]</scope>
    <source>
        <strain evidence="15 16">VnAa140</strain>
    </source>
</reference>
<dbReference type="Pfam" id="PF03177">
    <property type="entry name" value="Nucleoporin_C"/>
    <property type="match status" value="1"/>
</dbReference>
<feature type="domain" description="Nucleoporin Nup133/Nup155-like N-terminal" evidence="14">
    <location>
        <begin position="128"/>
        <end position="571"/>
    </location>
</feature>
<dbReference type="InterPro" id="IPR042533">
    <property type="entry name" value="Nucleoporin_Nup155_C_1"/>
</dbReference>
<dbReference type="STRING" id="1051616.A0A3M9XYS3"/>
<comment type="caution">
    <text evidence="15">The sequence shown here is derived from an EMBL/GenBank/DDBJ whole genome shotgun (WGS) entry which is preliminary data.</text>
</comment>
<sequence>MSYPAITPARPVPGAFLNTPAASRFQSNDDPVRRRLFDGNANPAPSSSLVPRPNQSSVTASSTSGMSGGLVPASHVQQQAPDVPPVTKAAQAVNEFLQRDQNYPDLESYAKSGSSSEYDLVSIDSAWAPFHKTQMYPIPNEIFNHYNASQLQTLMGLFAEINHAWVAIDNSLFLWDYTQPEPELIGFEDVKYTIHAVALVPPKPGIFVADITHMLVVATSQEINLLGLSAKPNASGTKSVSLYQTKLDLPLRGSDVRIITGTTDGRIFFGGSTDTDINELYYQQEERWFSSRCGRINHSNPGWTGVVTFQSPFWNAKTPEYLVQIVADDSRKLLYTLSSTSTIRVYHMSGTNDLVKVIEKEKSQCLSDIGHMIIRNSPLITNNLKIVSISPISSRETTRLHLMALTSSGCRFFMSATAGVYGESSLPPKSMMVQYIKFPPPDQLGRTATNSAGDTEFHASSRALEVSRLGERFAPGYFLDFVVKESQPNSDLLFVSAPETGRIKATGPTSVLKYWEHGNWIDIGSRAEAVGLITKPFAASSQPLGFGNELAVQFDDEPSEFAVLTNTGVHIIRRRRLVDIFASALRTAVGDEGLEHETRKFIQLYNRVETIACALAVACGHGGDSRPGAPRAIDQATEDRARTVFVDYGGNPTIAETDSTPLTTASVRLSSRHDALCVYLTRLIRTLWKSGVVSTGLSPTGGINIVSRVPTNKLVSVQEQLERLRRFLDTNRGFIQGLSGPSDLQLVASKQEEIALQAEHQALHALQKLMESISEGISFVLMLFDERVNEIFMRLQPDAQQQLKELTYEKLFSQASGRELAKLLVKAIVNRNIESGSNVETVADALRRRCGSFCSPDDVVIFKAQEQLKRATEQPPNSNQSRSLLHESLRLFERVAGNLSFINLSNAVSQYIDLKYYAGAVQLCLVVAHEKDRGNSALSWVNEGRPAQDPRANAFAERKRCYDLIHDALRHLDAALSSEPEEIDGRLTLIGTKRLEAYEVVNSTDDEVFHLDLYEWYIQQGWADRLLSIDSPHVITFLQRLSATSADHADLLCRFYTQRGRYFEAAEVQAELACSDFNLGIKERVTLLSHAKANAQVRTTGISSQQQQILIHSITASLDVANIQADLLQRLNADPRVEERKEEIDQALNGQVRDVSELFNNYADQAGYFDICLLIYHVADYRNSTTVETTWASLIEQTHDEATRRMQEAGPGISALLTPYESVSQKVLNIAHRVSLDSFVFPIKFLVAALSRYSIEYGQDGQIGANPVWPITIFFELKVSHITILNALEDIFNAQDVGFTGNNRIRVIELIVYVVDSWQKECKRRANSTARGDAVWQSMKELLDSCEEALPPASMSMGNLNPGGADVADIRREVRTVRREVEALSDRGPAGSMRFL</sequence>
<dbReference type="GO" id="GO:0017056">
    <property type="term" value="F:structural constituent of nuclear pore"/>
    <property type="evidence" value="ECO:0007669"/>
    <property type="project" value="InterPro"/>
</dbReference>
<dbReference type="RefSeq" id="XP_028491302.1">
    <property type="nucleotide sequence ID" value="XM_028636508.1"/>
</dbReference>
<keyword evidence="11" id="KW-0539">Nucleus</keyword>
<accession>A0A3M9XYS3</accession>
<evidence type="ECO:0000256" key="2">
    <source>
        <dbReference type="ARBA" id="ARBA00004567"/>
    </source>
</evidence>
<evidence type="ECO:0000256" key="3">
    <source>
        <dbReference type="ARBA" id="ARBA00004620"/>
    </source>
</evidence>
<organism evidence="15 16">
    <name type="scientific">Verticillium nonalfalfae</name>
    <dbReference type="NCBI Taxonomy" id="1051616"/>
    <lineage>
        <taxon>Eukaryota</taxon>
        <taxon>Fungi</taxon>
        <taxon>Dikarya</taxon>
        <taxon>Ascomycota</taxon>
        <taxon>Pezizomycotina</taxon>
        <taxon>Sordariomycetes</taxon>
        <taxon>Hypocreomycetidae</taxon>
        <taxon>Glomerellales</taxon>
        <taxon>Plectosphaerellaceae</taxon>
        <taxon>Verticillium</taxon>
    </lineage>
</organism>
<dbReference type="GO" id="GO:0051028">
    <property type="term" value="P:mRNA transport"/>
    <property type="evidence" value="ECO:0007669"/>
    <property type="project" value="UniProtKB-KW"/>
</dbReference>
<dbReference type="Proteomes" id="UP000267145">
    <property type="component" value="Unassembled WGS sequence"/>
</dbReference>
<dbReference type="GO" id="GO:0000972">
    <property type="term" value="P:transcription-dependent tethering of RNA polymerase II gene DNA at nuclear periphery"/>
    <property type="evidence" value="ECO:0007669"/>
    <property type="project" value="TreeGrafter"/>
</dbReference>
<comment type="subcellular location">
    <subcellularLocation>
        <location evidence="1">Nucleus membrane</location>
        <topology evidence="1">Peripheral membrane protein</topology>
        <orientation evidence="1">Cytoplasmic side</orientation>
    </subcellularLocation>
    <subcellularLocation>
        <location evidence="3">Nucleus membrane</location>
        <topology evidence="3">Peripheral membrane protein</topology>
        <orientation evidence="3">Nucleoplasmic side</orientation>
    </subcellularLocation>
    <subcellularLocation>
        <location evidence="2">Nucleus</location>
        <location evidence="2">Nuclear pore complex</location>
    </subcellularLocation>
</comment>
<proteinExistence type="inferred from homology"/>
<dbReference type="GO" id="GO:0044611">
    <property type="term" value="C:nuclear pore inner ring"/>
    <property type="evidence" value="ECO:0007669"/>
    <property type="project" value="TreeGrafter"/>
</dbReference>
<evidence type="ECO:0000313" key="16">
    <source>
        <dbReference type="Proteomes" id="UP000267145"/>
    </source>
</evidence>
<evidence type="ECO:0000256" key="8">
    <source>
        <dbReference type="ARBA" id="ARBA00023010"/>
    </source>
</evidence>
<name>A0A3M9XYS3_9PEZI</name>
<dbReference type="Gene3D" id="1.20.58.1780">
    <property type="match status" value="1"/>
</dbReference>
<evidence type="ECO:0000256" key="5">
    <source>
        <dbReference type="ARBA" id="ARBA00022448"/>
    </source>
</evidence>
<evidence type="ECO:0000256" key="12">
    <source>
        <dbReference type="SAM" id="MobiDB-lite"/>
    </source>
</evidence>
<evidence type="ECO:0000256" key="1">
    <source>
        <dbReference type="ARBA" id="ARBA00004335"/>
    </source>
</evidence>
<keyword evidence="10" id="KW-0472">Membrane</keyword>
<dbReference type="PANTHER" id="PTHR10350:SF6">
    <property type="entry name" value="NUCLEAR PORE COMPLEX PROTEIN NUP155"/>
    <property type="match status" value="1"/>
</dbReference>
<dbReference type="FunFam" id="1.25.40.440:FF:000001">
    <property type="entry name" value="Nuclear pore complex subunit"/>
    <property type="match status" value="1"/>
</dbReference>
<gene>
    <name evidence="15" type="ORF">D7B24_002297</name>
</gene>
<dbReference type="InterPro" id="IPR007187">
    <property type="entry name" value="Nucleoporin_Nup133/Nup155_C"/>
</dbReference>
<evidence type="ECO:0000259" key="14">
    <source>
        <dbReference type="Pfam" id="PF08801"/>
    </source>
</evidence>
<dbReference type="GO" id="GO:0031965">
    <property type="term" value="C:nuclear membrane"/>
    <property type="evidence" value="ECO:0007669"/>
    <property type="project" value="UniProtKB-SubCell"/>
</dbReference>
<evidence type="ECO:0000256" key="10">
    <source>
        <dbReference type="ARBA" id="ARBA00023136"/>
    </source>
</evidence>
<feature type="domain" description="Nucleoporin Nup133/Nup155-like C-terminal" evidence="13">
    <location>
        <begin position="670"/>
        <end position="1327"/>
    </location>
</feature>
<feature type="compositionally biased region" description="Low complexity" evidence="12">
    <location>
        <begin position="56"/>
        <end position="65"/>
    </location>
</feature>
<evidence type="ECO:0000256" key="4">
    <source>
        <dbReference type="ARBA" id="ARBA00007373"/>
    </source>
</evidence>
<dbReference type="PANTHER" id="PTHR10350">
    <property type="entry name" value="NUCLEAR PORE COMPLEX PROTEIN NUP155"/>
    <property type="match status" value="1"/>
</dbReference>
<evidence type="ECO:0000256" key="6">
    <source>
        <dbReference type="ARBA" id="ARBA00022816"/>
    </source>
</evidence>
<dbReference type="GO" id="GO:0051292">
    <property type="term" value="P:nuclear pore complex assembly"/>
    <property type="evidence" value="ECO:0007669"/>
    <property type="project" value="UniProtKB-ARBA"/>
</dbReference>
<dbReference type="FunFam" id="1.25.40.450:FF:000002">
    <property type="entry name" value="Putative non-repetitive nucleoporin"/>
    <property type="match status" value="1"/>
</dbReference>
<dbReference type="EMBL" id="RBVV01000154">
    <property type="protein sequence ID" value="RNJ53144.1"/>
    <property type="molecule type" value="Genomic_DNA"/>
</dbReference>
<keyword evidence="7" id="KW-0653">Protein transport</keyword>
<dbReference type="GO" id="GO:0006606">
    <property type="term" value="P:protein import into nucleus"/>
    <property type="evidence" value="ECO:0007669"/>
    <property type="project" value="TreeGrafter"/>
</dbReference>
<dbReference type="InterPro" id="IPR004870">
    <property type="entry name" value="Nucleoporin_Nup155"/>
</dbReference>
<dbReference type="Pfam" id="PF08801">
    <property type="entry name" value="Nucleoporin_N"/>
    <property type="match status" value="1"/>
</dbReference>
<feature type="compositionally biased region" description="Polar residues" evidence="12">
    <location>
        <begin position="43"/>
        <end position="55"/>
    </location>
</feature>
<dbReference type="GO" id="GO:0006405">
    <property type="term" value="P:RNA export from nucleus"/>
    <property type="evidence" value="ECO:0007669"/>
    <property type="project" value="TreeGrafter"/>
</dbReference>
<comment type="similarity">
    <text evidence="4">Belongs to the non-repetitive/WGA-negative nucleoporin family.</text>
</comment>
<evidence type="ECO:0000259" key="13">
    <source>
        <dbReference type="Pfam" id="PF03177"/>
    </source>
</evidence>
<dbReference type="GeneID" id="39605986"/>
<evidence type="ECO:0000256" key="9">
    <source>
        <dbReference type="ARBA" id="ARBA00023132"/>
    </source>
</evidence>